<proteinExistence type="predicted"/>
<evidence type="ECO:0000313" key="5">
    <source>
        <dbReference type="Proteomes" id="UP000619838"/>
    </source>
</evidence>
<name>A0ABR9XTY3_9CHLB</name>
<accession>A0ABR9XTY3</accession>
<keyword evidence="5" id="KW-1185">Reference proteome</keyword>
<keyword evidence="2" id="KW-0325">Glycoprotein</keyword>
<dbReference type="RefSeq" id="WP_175187864.1">
    <property type="nucleotide sequence ID" value="NZ_JABVZQ010000026.1"/>
</dbReference>
<protein>
    <submittedName>
        <fullName evidence="4">Sulfotransferase domain-containing protein</fullName>
    </submittedName>
</protein>
<keyword evidence="1" id="KW-0808">Transferase</keyword>
<evidence type="ECO:0000313" key="4">
    <source>
        <dbReference type="EMBL" id="MBF0637444.1"/>
    </source>
</evidence>
<dbReference type="Pfam" id="PF00685">
    <property type="entry name" value="Sulfotransfer_1"/>
    <property type="match status" value="1"/>
</dbReference>
<feature type="domain" description="Sulfotransferase" evidence="3">
    <location>
        <begin position="11"/>
        <end position="189"/>
    </location>
</feature>
<evidence type="ECO:0000256" key="1">
    <source>
        <dbReference type="ARBA" id="ARBA00022679"/>
    </source>
</evidence>
<organism evidence="4 5">
    <name type="scientific">Prosthecochloris ethylica</name>
    <dbReference type="NCBI Taxonomy" id="2743976"/>
    <lineage>
        <taxon>Bacteria</taxon>
        <taxon>Pseudomonadati</taxon>
        <taxon>Chlorobiota</taxon>
        <taxon>Chlorobiia</taxon>
        <taxon>Chlorobiales</taxon>
        <taxon>Chlorobiaceae</taxon>
        <taxon>Prosthecochloris</taxon>
    </lineage>
</organism>
<reference evidence="4 5" key="1">
    <citation type="journal article" date="2020" name="Microorganisms">
        <title>Simultaneous Genome Sequencing of Prosthecochloris ethylica and Desulfuromonas acetoxidans within a Syntrophic Mixture Reveals Unique Pili and Protein Interactions.</title>
        <authorList>
            <person name="Kyndt J.A."/>
            <person name="Van Beeumen J.J."/>
            <person name="Meyer T.E."/>
        </authorList>
    </citation>
    <scope>NUCLEOTIDE SEQUENCE [LARGE SCALE GENOMIC DNA]</scope>
    <source>
        <strain evidence="4 5">N3</strain>
    </source>
</reference>
<gene>
    <name evidence="4" type="ORF">INT08_09725</name>
</gene>
<dbReference type="PANTHER" id="PTHR10605">
    <property type="entry name" value="HEPARAN SULFATE SULFOTRANSFERASE"/>
    <property type="match status" value="1"/>
</dbReference>
<dbReference type="EMBL" id="JADGII010000021">
    <property type="protein sequence ID" value="MBF0637444.1"/>
    <property type="molecule type" value="Genomic_DNA"/>
</dbReference>
<dbReference type="Proteomes" id="UP000619838">
    <property type="component" value="Unassembled WGS sequence"/>
</dbReference>
<dbReference type="Gene3D" id="3.40.50.300">
    <property type="entry name" value="P-loop containing nucleotide triphosphate hydrolases"/>
    <property type="match status" value="1"/>
</dbReference>
<dbReference type="PANTHER" id="PTHR10605:SF56">
    <property type="entry name" value="BIFUNCTIONAL HEPARAN SULFATE N-DEACETYLASE_N-SULFOTRANSFERASE"/>
    <property type="match status" value="1"/>
</dbReference>
<sequence length="279" mass="32584">MQSKVSFIGIGSGKSGSTWLFENLVKHPEVCGLNPKEIQFFNKHYGKGLEWYHKHFSKCYGSLLKGEFSVQYMSSLASPKRIYDYNKDVKIIAILRCPYARIFSDYLHSIRKMEISPDLSFGEYIKNDSNLSIAIYYDQMKRFYEYFPKSNIKVILFEKAVDNPLLIFRQLFEFLELKNKCFVPSDLDKKVNQAVNYKCLFVENIITRTSRVLNDNGYGLIVQKIKDLGLPQLIRGLNLKSEKTFSIQQNDKVRLIEYYRIPNSKLSALINQDLSIWDN</sequence>
<dbReference type="SUPFAM" id="SSF52540">
    <property type="entry name" value="P-loop containing nucleoside triphosphate hydrolases"/>
    <property type="match status" value="1"/>
</dbReference>
<dbReference type="InterPro" id="IPR000863">
    <property type="entry name" value="Sulfotransferase_dom"/>
</dbReference>
<dbReference type="InterPro" id="IPR027417">
    <property type="entry name" value="P-loop_NTPase"/>
</dbReference>
<evidence type="ECO:0000256" key="2">
    <source>
        <dbReference type="ARBA" id="ARBA00023180"/>
    </source>
</evidence>
<comment type="caution">
    <text evidence="4">The sequence shown here is derived from an EMBL/GenBank/DDBJ whole genome shotgun (WGS) entry which is preliminary data.</text>
</comment>
<dbReference type="InterPro" id="IPR037359">
    <property type="entry name" value="NST/OST"/>
</dbReference>
<evidence type="ECO:0000259" key="3">
    <source>
        <dbReference type="Pfam" id="PF00685"/>
    </source>
</evidence>